<organism evidence="2 3">
    <name type="scientific">Sphaerobolus stellatus (strain SS14)</name>
    <dbReference type="NCBI Taxonomy" id="990650"/>
    <lineage>
        <taxon>Eukaryota</taxon>
        <taxon>Fungi</taxon>
        <taxon>Dikarya</taxon>
        <taxon>Basidiomycota</taxon>
        <taxon>Agaricomycotina</taxon>
        <taxon>Agaricomycetes</taxon>
        <taxon>Phallomycetidae</taxon>
        <taxon>Geastrales</taxon>
        <taxon>Sphaerobolaceae</taxon>
        <taxon>Sphaerobolus</taxon>
    </lineage>
</organism>
<reference evidence="2 3" key="1">
    <citation type="submission" date="2014-06" db="EMBL/GenBank/DDBJ databases">
        <title>Evolutionary Origins and Diversification of the Mycorrhizal Mutualists.</title>
        <authorList>
            <consortium name="DOE Joint Genome Institute"/>
            <consortium name="Mycorrhizal Genomics Consortium"/>
            <person name="Kohler A."/>
            <person name="Kuo A."/>
            <person name="Nagy L.G."/>
            <person name="Floudas D."/>
            <person name="Copeland A."/>
            <person name="Barry K.W."/>
            <person name="Cichocki N."/>
            <person name="Veneault-Fourrey C."/>
            <person name="LaButti K."/>
            <person name="Lindquist E.A."/>
            <person name="Lipzen A."/>
            <person name="Lundell T."/>
            <person name="Morin E."/>
            <person name="Murat C."/>
            <person name="Riley R."/>
            <person name="Ohm R."/>
            <person name="Sun H."/>
            <person name="Tunlid A."/>
            <person name="Henrissat B."/>
            <person name="Grigoriev I.V."/>
            <person name="Hibbett D.S."/>
            <person name="Martin F."/>
        </authorList>
    </citation>
    <scope>NUCLEOTIDE SEQUENCE [LARGE SCALE GENOMIC DNA]</scope>
    <source>
        <strain evidence="2 3">SS14</strain>
    </source>
</reference>
<dbReference type="OrthoDB" id="244061at2759"/>
<name>A0A0C9UCP5_SPHS4</name>
<protein>
    <submittedName>
        <fullName evidence="2">Uncharacterized protein</fullName>
    </submittedName>
</protein>
<dbReference type="Proteomes" id="UP000054279">
    <property type="component" value="Unassembled WGS sequence"/>
</dbReference>
<gene>
    <name evidence="2" type="ORF">M422DRAFT_256049</name>
</gene>
<evidence type="ECO:0000256" key="1">
    <source>
        <dbReference type="SAM" id="MobiDB-lite"/>
    </source>
</evidence>
<dbReference type="HOGENOM" id="CLU_037356_2_1_1"/>
<proteinExistence type="predicted"/>
<evidence type="ECO:0000313" key="2">
    <source>
        <dbReference type="EMBL" id="KIJ40878.1"/>
    </source>
</evidence>
<dbReference type="EMBL" id="KN837140">
    <property type="protein sequence ID" value="KIJ40878.1"/>
    <property type="molecule type" value="Genomic_DNA"/>
</dbReference>
<evidence type="ECO:0000313" key="3">
    <source>
        <dbReference type="Proteomes" id="UP000054279"/>
    </source>
</evidence>
<keyword evidence="3" id="KW-1185">Reference proteome</keyword>
<accession>A0A0C9UCP5</accession>
<sequence>MPDSKASQAKRSGNAAELLLRFHEQQARLYLEQLLEDIARRPSTFAFTKDEILNGLNEAWSHIGEYIQSLDELRATFEKELYEETADNRQLHDENEDLERIMTPPPTTESPTGSSQPLTSLVKAQYSRKCAHKLDKNEDFQNKVRKYDK</sequence>
<dbReference type="AlphaFoldDB" id="A0A0C9UCP5"/>
<feature type="region of interest" description="Disordered" evidence="1">
    <location>
        <begin position="85"/>
        <end position="121"/>
    </location>
</feature>